<dbReference type="Proteomes" id="UP000515121">
    <property type="component" value="Unplaced"/>
</dbReference>
<dbReference type="GeneID" id="111290147"/>
<keyword evidence="1" id="KW-1185">Reference proteome</keyword>
<protein>
    <submittedName>
        <fullName evidence="2">Protein DEFECTIVE IN MERISTEM SILENCING 3-like</fullName>
    </submittedName>
</protein>
<evidence type="ECO:0000313" key="2">
    <source>
        <dbReference type="RefSeq" id="XP_022737248.1"/>
    </source>
</evidence>
<sequence length="459" mass="51446">MVMYFHQMFDAYGNHVVEGLKIQFHLDGFSIQGQIGSKYKVPEHCIAGSTLKNLGFEVVDSKGAIDKTFHADERRGFCYIISFPLPQIEGPLCFKACHSRYTEVYCNVKVRQILCVYFVSTSSTSNLLISLCVLQKLSPMRLRPPLQMERSYSCRTHHLSIMTELESELCKYGGRIARCENQLNNLDCQKKNGESCMSGLQASLEPNLLNNLDYLSAKEEMMKLIEGRDDSAAAILCSLTQGPGMHVLEDVVGVVALLGTVCTIKLSRILAEYLGEDQMLAVVLKSYAAACAFEQYERDGEVDSNGRFHVVCLEDVRPYIGEVDISDPQRKLVLPDPRLPNGNHPPGFIGYAVNMVNLDHPHIDYMTASGCGLRQTLFYRLFSKLQVYETREHIENAPACLKHGALSLDGGILRKNGVSSLGYRNLEIYFPVQMHVSPRSKEISEQIKAKQLELSTILK</sequence>
<evidence type="ECO:0000313" key="1">
    <source>
        <dbReference type="Proteomes" id="UP000515121"/>
    </source>
</evidence>
<dbReference type="KEGG" id="dzi:111290147"/>
<proteinExistence type="predicted"/>
<dbReference type="PANTHER" id="PTHR33566">
    <property type="entry name" value="EN/SPM-LIKE TRANSPOSON-RELATED"/>
    <property type="match status" value="1"/>
</dbReference>
<gene>
    <name evidence="2" type="primary">LOC111290147</name>
</gene>
<dbReference type="PANTHER" id="PTHR33566:SF1">
    <property type="entry name" value="EN_SPM-LIKE TRANSPOSON-RELATED"/>
    <property type="match status" value="1"/>
</dbReference>
<dbReference type="RefSeq" id="XP_022737248.1">
    <property type="nucleotide sequence ID" value="XM_022881513.1"/>
</dbReference>
<organism evidence="1 2">
    <name type="scientific">Durio zibethinus</name>
    <name type="common">Durian</name>
    <dbReference type="NCBI Taxonomy" id="66656"/>
    <lineage>
        <taxon>Eukaryota</taxon>
        <taxon>Viridiplantae</taxon>
        <taxon>Streptophyta</taxon>
        <taxon>Embryophyta</taxon>
        <taxon>Tracheophyta</taxon>
        <taxon>Spermatophyta</taxon>
        <taxon>Magnoliopsida</taxon>
        <taxon>eudicotyledons</taxon>
        <taxon>Gunneridae</taxon>
        <taxon>Pentapetalae</taxon>
        <taxon>rosids</taxon>
        <taxon>malvids</taxon>
        <taxon>Malvales</taxon>
        <taxon>Malvaceae</taxon>
        <taxon>Helicteroideae</taxon>
        <taxon>Durio</taxon>
    </lineage>
</organism>
<reference evidence="2" key="1">
    <citation type="submission" date="2025-08" db="UniProtKB">
        <authorList>
            <consortium name="RefSeq"/>
        </authorList>
    </citation>
    <scope>IDENTIFICATION</scope>
    <source>
        <tissue evidence="2">Fruit stalk</tissue>
    </source>
</reference>
<name>A0A6P5Y9X0_DURZI</name>
<dbReference type="OrthoDB" id="10036779at2759"/>
<dbReference type="AlphaFoldDB" id="A0A6P5Y9X0"/>
<accession>A0A6P5Y9X0</accession>